<reference evidence="1" key="2">
    <citation type="journal article" date="2022" name="Res Sq">
        <title>Comparative Genomics Reveals Insights into the Divergent Evolution of Astigmatic Mites and Household Pest Adaptations.</title>
        <authorList>
            <person name="Xiong Q."/>
            <person name="Wan A.T.-Y."/>
            <person name="Liu X.-Y."/>
            <person name="Fung C.S.-H."/>
            <person name="Xiao X."/>
            <person name="Malainual N."/>
            <person name="Hou J."/>
            <person name="Wang L."/>
            <person name="Wang M."/>
            <person name="Yang K."/>
            <person name="Cui Y."/>
            <person name="Leung E."/>
            <person name="Nong W."/>
            <person name="Shin S.-K."/>
            <person name="Au S."/>
            <person name="Jeong K.Y."/>
            <person name="Chew F.T."/>
            <person name="Hui J."/>
            <person name="Leung T.F."/>
            <person name="Tungtrongchitr A."/>
            <person name="Zhong N."/>
            <person name="Liu Z."/>
            <person name="Tsui S."/>
        </authorList>
    </citation>
    <scope>NUCLEOTIDE SEQUENCE</scope>
    <source>
        <strain evidence="1">Derf</strain>
        <tissue evidence="1">Whole organism</tissue>
    </source>
</reference>
<dbReference type="AlphaFoldDB" id="A0A922IAJ4"/>
<protein>
    <submittedName>
        <fullName evidence="1">Uncharacterized protein</fullName>
    </submittedName>
</protein>
<name>A0A922IAJ4_DERFA</name>
<dbReference type="EMBL" id="ASGP02000001">
    <property type="protein sequence ID" value="KAH9527252.1"/>
    <property type="molecule type" value="Genomic_DNA"/>
</dbReference>
<proteinExistence type="predicted"/>
<accession>A0A922IAJ4</accession>
<sequence>MIPQKLNVLEMYFFDRCSSQIVSISSMSIDLSSRDIHGAEIVIMGFASLGYFCGNRNSIVDG</sequence>
<gene>
    <name evidence="1" type="ORF">DERF_001282</name>
</gene>
<keyword evidence="2" id="KW-1185">Reference proteome</keyword>
<evidence type="ECO:0000313" key="2">
    <source>
        <dbReference type="Proteomes" id="UP000790347"/>
    </source>
</evidence>
<reference evidence="1" key="1">
    <citation type="submission" date="2013-05" db="EMBL/GenBank/DDBJ databases">
        <authorList>
            <person name="Yim A.K.Y."/>
            <person name="Chan T.F."/>
            <person name="Ji K.M."/>
            <person name="Liu X.Y."/>
            <person name="Zhou J.W."/>
            <person name="Li R.Q."/>
            <person name="Yang K.Y."/>
            <person name="Li J."/>
            <person name="Li M."/>
            <person name="Law P.T.W."/>
            <person name="Wu Y.L."/>
            <person name="Cai Z.L."/>
            <person name="Qin H."/>
            <person name="Bao Y."/>
            <person name="Leung R.K.K."/>
            <person name="Ng P.K.S."/>
            <person name="Zou J."/>
            <person name="Zhong X.J."/>
            <person name="Ran P.X."/>
            <person name="Zhong N.S."/>
            <person name="Liu Z.G."/>
            <person name="Tsui S.K.W."/>
        </authorList>
    </citation>
    <scope>NUCLEOTIDE SEQUENCE</scope>
    <source>
        <strain evidence="1">Derf</strain>
        <tissue evidence="1">Whole organism</tissue>
    </source>
</reference>
<evidence type="ECO:0000313" key="1">
    <source>
        <dbReference type="EMBL" id="KAH9527252.1"/>
    </source>
</evidence>
<comment type="caution">
    <text evidence="1">The sequence shown here is derived from an EMBL/GenBank/DDBJ whole genome shotgun (WGS) entry which is preliminary data.</text>
</comment>
<dbReference type="Proteomes" id="UP000790347">
    <property type="component" value="Unassembled WGS sequence"/>
</dbReference>
<organism evidence="1 2">
    <name type="scientific">Dermatophagoides farinae</name>
    <name type="common">American house dust mite</name>
    <dbReference type="NCBI Taxonomy" id="6954"/>
    <lineage>
        <taxon>Eukaryota</taxon>
        <taxon>Metazoa</taxon>
        <taxon>Ecdysozoa</taxon>
        <taxon>Arthropoda</taxon>
        <taxon>Chelicerata</taxon>
        <taxon>Arachnida</taxon>
        <taxon>Acari</taxon>
        <taxon>Acariformes</taxon>
        <taxon>Sarcoptiformes</taxon>
        <taxon>Astigmata</taxon>
        <taxon>Psoroptidia</taxon>
        <taxon>Analgoidea</taxon>
        <taxon>Pyroglyphidae</taxon>
        <taxon>Dermatophagoidinae</taxon>
        <taxon>Dermatophagoides</taxon>
    </lineage>
</organism>